<proteinExistence type="predicted"/>
<reference evidence="1" key="1">
    <citation type="submission" date="2018-02" db="EMBL/GenBank/DDBJ databases">
        <title>Rhizophora mucronata_Transcriptome.</title>
        <authorList>
            <person name="Meera S.P."/>
            <person name="Sreeshan A."/>
            <person name="Augustine A."/>
        </authorList>
    </citation>
    <scope>NUCLEOTIDE SEQUENCE</scope>
    <source>
        <tissue evidence="1">Leaf</tissue>
    </source>
</reference>
<organism evidence="1">
    <name type="scientific">Rhizophora mucronata</name>
    <name type="common">Asiatic mangrove</name>
    <dbReference type="NCBI Taxonomy" id="61149"/>
    <lineage>
        <taxon>Eukaryota</taxon>
        <taxon>Viridiplantae</taxon>
        <taxon>Streptophyta</taxon>
        <taxon>Embryophyta</taxon>
        <taxon>Tracheophyta</taxon>
        <taxon>Spermatophyta</taxon>
        <taxon>Magnoliopsida</taxon>
        <taxon>eudicotyledons</taxon>
        <taxon>Gunneridae</taxon>
        <taxon>Pentapetalae</taxon>
        <taxon>rosids</taxon>
        <taxon>fabids</taxon>
        <taxon>Malpighiales</taxon>
        <taxon>Rhizophoraceae</taxon>
        <taxon>Rhizophora</taxon>
    </lineage>
</organism>
<protein>
    <submittedName>
        <fullName evidence="1">Uncharacterized protein</fullName>
    </submittedName>
</protein>
<accession>A0A2P2QG33</accession>
<name>A0A2P2QG33_RHIMU</name>
<sequence length="15" mass="1806">MDLSITKIQLPWIFT</sequence>
<evidence type="ECO:0000313" key="1">
    <source>
        <dbReference type="EMBL" id="MBX65837.1"/>
    </source>
</evidence>
<dbReference type="EMBL" id="GGEC01085353">
    <property type="protein sequence ID" value="MBX65837.1"/>
    <property type="molecule type" value="Transcribed_RNA"/>
</dbReference>